<evidence type="ECO:0000313" key="2">
    <source>
        <dbReference type="EMBL" id="HIX04272.1"/>
    </source>
</evidence>
<reference evidence="2" key="1">
    <citation type="journal article" date="2021" name="PeerJ">
        <title>Extensive microbial diversity within the chicken gut microbiome revealed by metagenomics and culture.</title>
        <authorList>
            <person name="Gilroy R."/>
            <person name="Ravi A."/>
            <person name="Getino M."/>
            <person name="Pursley I."/>
            <person name="Horton D.L."/>
            <person name="Alikhan N.F."/>
            <person name="Baker D."/>
            <person name="Gharbi K."/>
            <person name="Hall N."/>
            <person name="Watson M."/>
            <person name="Adriaenssens E.M."/>
            <person name="Foster-Nyarko E."/>
            <person name="Jarju S."/>
            <person name="Secka A."/>
            <person name="Antonio M."/>
            <person name="Oren A."/>
            <person name="Chaudhuri R.R."/>
            <person name="La Ragione R."/>
            <person name="Hildebrand F."/>
            <person name="Pallen M.J."/>
        </authorList>
    </citation>
    <scope>NUCLEOTIDE SEQUENCE</scope>
    <source>
        <strain evidence="2">23274</strain>
    </source>
</reference>
<dbReference type="Proteomes" id="UP000824202">
    <property type="component" value="Unassembled WGS sequence"/>
</dbReference>
<dbReference type="AlphaFoldDB" id="A0A9D2ACX8"/>
<protein>
    <submittedName>
        <fullName evidence="2">Endonuclease/exonuclease/phosphatase family protein</fullName>
    </submittedName>
</protein>
<accession>A0A9D2ACX8</accession>
<keyword evidence="2" id="KW-0255">Endonuclease</keyword>
<evidence type="ECO:0000259" key="1">
    <source>
        <dbReference type="Pfam" id="PF19580"/>
    </source>
</evidence>
<dbReference type="PANTHER" id="PTHR42834">
    <property type="entry name" value="ENDONUCLEASE/EXONUCLEASE/PHOSPHATASE FAMILY PROTEIN (AFU_ORTHOLOGUE AFUA_3G09210)"/>
    <property type="match status" value="1"/>
</dbReference>
<sequence length="335" mass="37854">MWWRWGFLLAIVCCSCMARGQEEFRVMFYNVENLFDTSDDPHTTDNEFLPRGEKHWTRGKYVAKLRAIARVVDSVGQGTLPWVVGLAEVENRRVLVDLVRKTGLSAGKYGIVHYDSPDVRGIDVALLYRKDFVEVLEERALRVDFPEDGRIRTRDVLYVKGLVKGADTLHFFVCHFPSMVGGERKSEWKRERVASLVRRQVDSILTVHPAAAVMVMGDLNGEADTRAQRVLCPRNGEETFLCGELYNTGYYLLNKPCGSYCYRGRWQTLDHIIVSGGMLNGKSEVQAVSRMSVYAAPFLLEQAARGTNARPKPTYRGPRYIGGTSDHLPVSIAVK</sequence>
<feature type="domain" description="Endonuclease/exonuclease/phosphatase" evidence="1">
    <location>
        <begin position="26"/>
        <end position="334"/>
    </location>
</feature>
<evidence type="ECO:0000313" key="3">
    <source>
        <dbReference type="Proteomes" id="UP000824202"/>
    </source>
</evidence>
<dbReference type="Gene3D" id="3.60.10.10">
    <property type="entry name" value="Endonuclease/exonuclease/phosphatase"/>
    <property type="match status" value="1"/>
</dbReference>
<proteinExistence type="predicted"/>
<keyword evidence="2" id="KW-0540">Nuclease</keyword>
<comment type="caution">
    <text evidence="2">The sequence shown here is derived from an EMBL/GenBank/DDBJ whole genome shotgun (WGS) entry which is preliminary data.</text>
</comment>
<gene>
    <name evidence="2" type="ORF">H9863_09210</name>
</gene>
<name>A0A9D2ACX8_9BACT</name>
<dbReference type="EMBL" id="DXFT01000180">
    <property type="protein sequence ID" value="HIX04272.1"/>
    <property type="molecule type" value="Genomic_DNA"/>
</dbReference>
<dbReference type="InterPro" id="IPR036691">
    <property type="entry name" value="Endo/exonu/phosph_ase_sf"/>
</dbReference>
<dbReference type="GO" id="GO:0004519">
    <property type="term" value="F:endonuclease activity"/>
    <property type="evidence" value="ECO:0007669"/>
    <property type="project" value="UniProtKB-KW"/>
</dbReference>
<dbReference type="Pfam" id="PF19580">
    <property type="entry name" value="Exo_endo_phos_3"/>
    <property type="match status" value="1"/>
</dbReference>
<reference evidence="2" key="2">
    <citation type="submission" date="2021-04" db="EMBL/GenBank/DDBJ databases">
        <authorList>
            <person name="Gilroy R."/>
        </authorList>
    </citation>
    <scope>NUCLEOTIDE SEQUENCE</scope>
    <source>
        <strain evidence="2">23274</strain>
    </source>
</reference>
<dbReference type="PANTHER" id="PTHR42834:SF1">
    <property type="entry name" value="ENDONUCLEASE_EXONUCLEASE_PHOSPHATASE FAMILY PROTEIN (AFU_ORTHOLOGUE AFUA_3G09210)"/>
    <property type="match status" value="1"/>
</dbReference>
<keyword evidence="2" id="KW-0378">Hydrolase</keyword>
<dbReference type="InterPro" id="IPR005135">
    <property type="entry name" value="Endo/exonuclease/phosphatase"/>
</dbReference>
<organism evidence="2 3">
    <name type="scientific">Candidatus Odoribacter faecigallinarum</name>
    <dbReference type="NCBI Taxonomy" id="2838706"/>
    <lineage>
        <taxon>Bacteria</taxon>
        <taxon>Pseudomonadati</taxon>
        <taxon>Bacteroidota</taxon>
        <taxon>Bacteroidia</taxon>
        <taxon>Bacteroidales</taxon>
        <taxon>Odoribacteraceae</taxon>
        <taxon>Odoribacter</taxon>
    </lineage>
</organism>
<dbReference type="SUPFAM" id="SSF56219">
    <property type="entry name" value="DNase I-like"/>
    <property type="match status" value="1"/>
</dbReference>